<organism evidence="1 2">
    <name type="scientific">Candidatus Dojkabacteria bacterium</name>
    <dbReference type="NCBI Taxonomy" id="2099670"/>
    <lineage>
        <taxon>Bacteria</taxon>
        <taxon>Candidatus Dojkabacteria</taxon>
    </lineage>
</organism>
<protein>
    <submittedName>
        <fullName evidence="1">Uncharacterized protein</fullName>
    </submittedName>
</protein>
<reference evidence="1 2" key="1">
    <citation type="submission" date="2018-09" db="EMBL/GenBank/DDBJ databases">
        <title>Metagenome Assembled Genomes from an Advanced Water Purification Facility.</title>
        <authorList>
            <person name="Stamps B.W."/>
            <person name="Spear J.R."/>
        </authorList>
    </citation>
    <scope>NUCLEOTIDE SEQUENCE [LARGE SCALE GENOMIC DNA]</scope>
    <source>
        <strain evidence="1">Bin_63_2</strain>
    </source>
</reference>
<accession>A0A5C7J7J4</accession>
<comment type="caution">
    <text evidence="1">The sequence shown here is derived from an EMBL/GenBank/DDBJ whole genome shotgun (WGS) entry which is preliminary data.</text>
</comment>
<evidence type="ECO:0000313" key="1">
    <source>
        <dbReference type="EMBL" id="TXG77500.1"/>
    </source>
</evidence>
<dbReference type="EMBL" id="SSDS01000044">
    <property type="protein sequence ID" value="TXG77500.1"/>
    <property type="molecule type" value="Genomic_DNA"/>
</dbReference>
<gene>
    <name evidence="1" type="ORF">E6Q11_02680</name>
</gene>
<evidence type="ECO:0000313" key="2">
    <source>
        <dbReference type="Proteomes" id="UP000321026"/>
    </source>
</evidence>
<dbReference type="AlphaFoldDB" id="A0A5C7J7J4"/>
<dbReference type="Proteomes" id="UP000321026">
    <property type="component" value="Unassembled WGS sequence"/>
</dbReference>
<proteinExistence type="predicted"/>
<sequence length="91" mass="10424">MLSMLQQLRPIDRHTNLTLREPLHWVHVDVDVFVVASAGHLFHSDENCETTWITANVGYVLVRNSLFSHVRYARAMWHINVKLNGAGSCAR</sequence>
<name>A0A5C7J7J4_9BACT</name>